<feature type="transmembrane region" description="Helical" evidence="1">
    <location>
        <begin position="32"/>
        <end position="50"/>
    </location>
</feature>
<dbReference type="AlphaFoldDB" id="A0A366EP16"/>
<keyword evidence="1" id="KW-1133">Transmembrane helix</keyword>
<gene>
    <name evidence="2" type="ORF">DFR50_1403</name>
</gene>
<keyword evidence="1" id="KW-0812">Transmembrane</keyword>
<dbReference type="EMBL" id="QNRK01000040">
    <property type="protein sequence ID" value="RBP04131.1"/>
    <property type="molecule type" value="Genomic_DNA"/>
</dbReference>
<sequence length="75" mass="8001">MPNLTLTQSVALAVGSTILALAALGLPPIRVAYIIGICVIGALAAPFVAAKIRVAHNAVKAVRYRRSHGRWPWEQ</sequence>
<protein>
    <submittedName>
        <fullName evidence="2">Uncharacterized protein</fullName>
    </submittedName>
</protein>
<accession>A0A366EP16</accession>
<dbReference type="RefSeq" id="WP_113892172.1">
    <property type="nucleotide sequence ID" value="NZ_QNRK01000040.1"/>
</dbReference>
<evidence type="ECO:0000256" key="1">
    <source>
        <dbReference type="SAM" id="Phobius"/>
    </source>
</evidence>
<organism evidence="2 3">
    <name type="scientific">Roseiarcus fermentans</name>
    <dbReference type="NCBI Taxonomy" id="1473586"/>
    <lineage>
        <taxon>Bacteria</taxon>
        <taxon>Pseudomonadati</taxon>
        <taxon>Pseudomonadota</taxon>
        <taxon>Alphaproteobacteria</taxon>
        <taxon>Hyphomicrobiales</taxon>
        <taxon>Roseiarcaceae</taxon>
        <taxon>Roseiarcus</taxon>
    </lineage>
</organism>
<comment type="caution">
    <text evidence="2">The sequence shown here is derived from an EMBL/GenBank/DDBJ whole genome shotgun (WGS) entry which is preliminary data.</text>
</comment>
<evidence type="ECO:0000313" key="2">
    <source>
        <dbReference type="EMBL" id="RBP04131.1"/>
    </source>
</evidence>
<keyword evidence="1" id="KW-0472">Membrane</keyword>
<name>A0A366EP16_9HYPH</name>
<keyword evidence="3" id="KW-1185">Reference proteome</keyword>
<reference evidence="2 3" key="1">
    <citation type="submission" date="2018-06" db="EMBL/GenBank/DDBJ databases">
        <title>Genomic Encyclopedia of Type Strains, Phase IV (KMG-IV): sequencing the most valuable type-strain genomes for metagenomic binning, comparative biology and taxonomic classification.</title>
        <authorList>
            <person name="Goeker M."/>
        </authorList>
    </citation>
    <scope>NUCLEOTIDE SEQUENCE [LARGE SCALE GENOMIC DNA]</scope>
    <source>
        <strain evidence="2 3">DSM 24875</strain>
    </source>
</reference>
<proteinExistence type="predicted"/>
<dbReference type="Proteomes" id="UP000253529">
    <property type="component" value="Unassembled WGS sequence"/>
</dbReference>
<evidence type="ECO:0000313" key="3">
    <source>
        <dbReference type="Proteomes" id="UP000253529"/>
    </source>
</evidence>